<feature type="transmembrane region" description="Helical" evidence="1">
    <location>
        <begin position="29"/>
        <end position="53"/>
    </location>
</feature>
<dbReference type="InterPro" id="IPR007470">
    <property type="entry name" value="HemX"/>
</dbReference>
<gene>
    <name evidence="2" type="ORF">CFE62_000195</name>
</gene>
<organism evidence="2 3">
    <name type="scientific">Candidatus Aquirickettsiella gammari</name>
    <dbReference type="NCBI Taxonomy" id="2016198"/>
    <lineage>
        <taxon>Bacteria</taxon>
        <taxon>Pseudomonadati</taxon>
        <taxon>Pseudomonadota</taxon>
        <taxon>Gammaproteobacteria</taxon>
        <taxon>Legionellales</taxon>
        <taxon>Coxiellaceae</taxon>
        <taxon>Candidatus Aquirickettsiella</taxon>
    </lineage>
</organism>
<reference evidence="2 3" key="1">
    <citation type="journal article" date="2017" name="Int. J. Syst. Evol. Microbiol.">
        <title>Aquarickettsiella crustaci n. gen. n. sp. (Gammaproteobacteria: Legionellales: Coxiellaceae); a bacterial pathogen of the freshwater crustacean: Gammarus fossarum (Malacostraca: Amphipoda).</title>
        <authorList>
            <person name="Bojko J."/>
            <person name="Dunn A.M."/>
            <person name="Stebbing P.D."/>
            <person name="Van Aerle R."/>
            <person name="Bacela-Spychalska K."/>
            <person name="Bean T.P."/>
            <person name="Stentiford G.D."/>
        </authorList>
    </citation>
    <scope>NUCLEOTIDE SEQUENCE [LARGE SCALE GENOMIC DNA]</scope>
    <source>
        <strain evidence="2">RA15029</strain>
    </source>
</reference>
<evidence type="ECO:0008006" key="4">
    <source>
        <dbReference type="Google" id="ProtNLM"/>
    </source>
</evidence>
<dbReference type="PANTHER" id="PTHR38043">
    <property type="entry name" value="PROTEIN HEMX"/>
    <property type="match status" value="1"/>
</dbReference>
<dbReference type="Proteomes" id="UP000226429">
    <property type="component" value="Unassembled WGS sequence"/>
</dbReference>
<evidence type="ECO:0000313" key="2">
    <source>
        <dbReference type="EMBL" id="RDH41077.1"/>
    </source>
</evidence>
<reference evidence="2 3" key="2">
    <citation type="journal article" date="2018" name="J. Invertebr. Pathol.">
        <title>'Candidatus Aquirickettsiella gammari' (Gammaproteobacteria: Legionellales: Coxiellaceae): A bacterial pathogen of the freshwater crustacean Gammarus fossarum (Malacostraca: Amphipoda).</title>
        <authorList>
            <person name="Bojko J."/>
            <person name="Dunn A.M."/>
            <person name="Stebbing P.D."/>
            <person name="van Aerle R."/>
            <person name="Bacela-Spychalska K."/>
            <person name="Bean T.P."/>
            <person name="Urrutia A."/>
            <person name="Stentiford G.D."/>
        </authorList>
    </citation>
    <scope>NUCLEOTIDE SEQUENCE [LARGE SCALE GENOMIC DNA]</scope>
    <source>
        <strain evidence="2">RA15029</strain>
    </source>
</reference>
<evidence type="ECO:0000256" key="1">
    <source>
        <dbReference type="SAM" id="Phobius"/>
    </source>
</evidence>
<keyword evidence="1" id="KW-1133">Transmembrane helix</keyword>
<dbReference type="PANTHER" id="PTHR38043:SF1">
    <property type="entry name" value="PROTEIN HEMX"/>
    <property type="match status" value="1"/>
</dbReference>
<dbReference type="Pfam" id="PF04375">
    <property type="entry name" value="HemX"/>
    <property type="match status" value="1"/>
</dbReference>
<protein>
    <recommendedName>
        <fullName evidence="4">Uroporphyrinogen III methylase</fullName>
    </recommendedName>
</protein>
<keyword evidence="1" id="KW-0812">Transmembrane</keyword>
<dbReference type="EMBL" id="NMOS02000001">
    <property type="protein sequence ID" value="RDH41077.1"/>
    <property type="molecule type" value="Genomic_DNA"/>
</dbReference>
<proteinExistence type="predicted"/>
<keyword evidence="1" id="KW-0472">Membrane</keyword>
<dbReference type="AlphaFoldDB" id="A0A370CM45"/>
<keyword evidence="3" id="KW-1185">Reference proteome</keyword>
<evidence type="ECO:0000313" key="3">
    <source>
        <dbReference type="Proteomes" id="UP000226429"/>
    </source>
</evidence>
<sequence length="345" mass="39154">MESQPTTPITEKTKLEDKKNYRSDPKTRITWCAIGLLFILCLTSFFILGVLVLKNKDQLLEYQHQLSEIQTKVLQNQNNDEHLKNHISQLQNFITEKFSANNNIILLANVKQLTQLAHYNLTYLHNSDSALMALTFAQNQLDQIISSDFRLENLRGLVASSIASLKALPHIDLAATLAQLHDLQMKISQLPLLSTAIPVTTITNATTNGPEEKKWIGAIRDSFKSFRQLIVIRRLDKPIEPLLPEAELQYLQHNLQLLLQQAQWALLHDEPAIYQSSLQQFQESVQTNFASDSVITQTIMQTINQLKKIDFPTFPLNLNAILEVLYTIKATPPTAMTTANQKETS</sequence>
<comment type="caution">
    <text evidence="2">The sequence shown here is derived from an EMBL/GenBank/DDBJ whole genome shotgun (WGS) entry which is preliminary data.</text>
</comment>
<name>A0A370CM45_9COXI</name>
<accession>A0A370CM45</accession>